<dbReference type="GeneID" id="42364462"/>
<sequence length="68" mass="6745">MGAMDALSDMVESVVAFVVLIILGIISFFITTFIVVAGADLAGVTAGGDFVVLSAAIIVAASLIGGSR</sequence>
<keyword evidence="1" id="KW-1133">Transmembrane helix</keyword>
<keyword evidence="1" id="KW-0812">Transmembrane</keyword>
<feature type="transmembrane region" description="Helical" evidence="1">
    <location>
        <begin position="14"/>
        <end position="35"/>
    </location>
</feature>
<keyword evidence="1" id="KW-0472">Membrane</keyword>
<name>A0A5Q0UFM2_9ARCH</name>
<evidence type="ECO:0000256" key="1">
    <source>
        <dbReference type="SAM" id="Phobius"/>
    </source>
</evidence>
<reference evidence="3" key="1">
    <citation type="submission" date="2019-05" db="EMBL/GenBank/DDBJ databases">
        <title>Candidatus Nanohalobium constans, a novel model system to study the DPANN nano-sized archaea: genomic and physiological characterization of a nanoarchaeon co-cultured with its chitinotrophic host.</title>
        <authorList>
            <person name="La Cono V."/>
            <person name="Arcadi E."/>
            <person name="Crisafi F."/>
            <person name="Denaro R."/>
            <person name="La Spada G."/>
            <person name="Messina E."/>
            <person name="Smedile F."/>
            <person name="Toshchakov S.V."/>
            <person name="Shevchenko M.A."/>
            <person name="Golyshin P.N."/>
            <person name="Golyshina O.V."/>
            <person name="Ferrer M."/>
            <person name="Rohde M."/>
            <person name="Mushegian A."/>
            <person name="Sorokin D.Y."/>
            <person name="Giuliano L."/>
            <person name="Yakimov M.M."/>
        </authorList>
    </citation>
    <scope>NUCLEOTIDE SEQUENCE [LARGE SCALE GENOMIC DNA]</scope>
    <source>
        <strain evidence="3">LC1Nh</strain>
    </source>
</reference>
<dbReference type="EMBL" id="CP040089">
    <property type="protein sequence ID" value="QGA79990.1"/>
    <property type="molecule type" value="Genomic_DNA"/>
</dbReference>
<dbReference type="AlphaFoldDB" id="A0A5Q0UFM2"/>
<dbReference type="RefSeq" id="WP_153549727.1">
    <property type="nucleotide sequence ID" value="NZ_CP040089.1"/>
</dbReference>
<organism evidence="2 3">
    <name type="scientific">Candidatus Nanohalobium constans</name>
    <dbReference type="NCBI Taxonomy" id="2565781"/>
    <lineage>
        <taxon>Archaea</taxon>
        <taxon>Candidatus Nanohalarchaeota</taxon>
        <taxon>Candidatus Nanohalobia</taxon>
        <taxon>Candidatus Nanohalobiales</taxon>
        <taxon>Candidatus Nanohalobiaceae</taxon>
        <taxon>Candidatus Nanohalobium</taxon>
    </lineage>
</organism>
<dbReference type="Proteomes" id="UP000377803">
    <property type="component" value="Chromosome"/>
</dbReference>
<evidence type="ECO:0000313" key="2">
    <source>
        <dbReference type="EMBL" id="QGA79990.1"/>
    </source>
</evidence>
<feature type="transmembrane region" description="Helical" evidence="1">
    <location>
        <begin position="41"/>
        <end position="64"/>
    </location>
</feature>
<protein>
    <submittedName>
        <fullName evidence="2">Uncharacterized protein</fullName>
    </submittedName>
</protein>
<keyword evidence="3" id="KW-1185">Reference proteome</keyword>
<evidence type="ECO:0000313" key="3">
    <source>
        <dbReference type="Proteomes" id="UP000377803"/>
    </source>
</evidence>
<dbReference type="KEGG" id="ncon:LC1Nh_0082"/>
<proteinExistence type="predicted"/>
<accession>A0A5Q0UFM2</accession>
<gene>
    <name evidence="2" type="ORF">LC1Nh_0082</name>
</gene>